<evidence type="ECO:0000256" key="4">
    <source>
        <dbReference type="ARBA" id="ARBA00022737"/>
    </source>
</evidence>
<dbReference type="SMART" id="SM00155">
    <property type="entry name" value="PLDc"/>
    <property type="match status" value="2"/>
</dbReference>
<dbReference type="PANTHER" id="PTHR21248">
    <property type="entry name" value="CARDIOLIPIN SYNTHASE"/>
    <property type="match status" value="1"/>
</dbReference>
<dbReference type="Pfam" id="PF13091">
    <property type="entry name" value="PLDc_2"/>
    <property type="match status" value="2"/>
</dbReference>
<keyword evidence="5 9" id="KW-0443">Lipid metabolism</keyword>
<dbReference type="PROSITE" id="PS50035">
    <property type="entry name" value="PLD"/>
    <property type="match status" value="2"/>
</dbReference>
<keyword evidence="4" id="KW-0677">Repeat</keyword>
<feature type="active site" evidence="9">
    <location>
        <position position="115"/>
    </location>
</feature>
<sequence>MKDNWRDGNEVKLLINGEEFFPSVFECIRNAKEEILLETFIVYEDEIGNQLQQELIAAAQRGVSIDITVDDYGTWDLSQEFTDALTAAGVRLHIFDPQPKLWGVRLNIFRRLHRKLAVIDRHIAFVGGINFSADHLISSGEKAKQDYAVKVRGPVVADIHQTCMLLLLRASSRKERSKYIQTARAAEPPVAGEVRALMVERDNGAHSRDIERQYLLAARLAQQRLIIANAYFFPGYRLLRELRRAAQRNVEVILILQGQPDMAWVTALSRLLYNYLLRSGVKIYEYCQRPLHGKVALMDDKWATVGSSNLDPLSLSLNLEANVFIDNEAFNQQLYEHFNQLVNNHCKKLNIKTALRGLWWRAPIIFLSFHFLRKFPTIMGWLPAHTHELKLVTPSKDFTDSEKNHITQTAGESIEVTNAIFKNKQGYEKYSFAKNKSLNESYKKKGLSKESIS</sequence>
<keyword evidence="6 9" id="KW-0472">Membrane</keyword>
<reference evidence="11 12" key="1">
    <citation type="submission" date="2023-07" db="EMBL/GenBank/DDBJ databases">
        <title>Sorghum-associated microbial communities from plants grown in Nebraska, USA.</title>
        <authorList>
            <person name="Schachtman D."/>
        </authorList>
    </citation>
    <scope>NUCLEOTIDE SEQUENCE [LARGE SCALE GENOMIC DNA]</scope>
    <source>
        <strain evidence="11 12">BE190</strain>
    </source>
</reference>
<dbReference type="SUPFAM" id="SSF56024">
    <property type="entry name" value="Phospholipase D/nuclease"/>
    <property type="match status" value="2"/>
</dbReference>
<evidence type="ECO:0000256" key="8">
    <source>
        <dbReference type="ARBA" id="ARBA00023264"/>
    </source>
</evidence>
<dbReference type="Gene3D" id="3.30.870.10">
    <property type="entry name" value="Endonuclease Chain A"/>
    <property type="match status" value="2"/>
</dbReference>
<feature type="active site" evidence="9">
    <location>
        <position position="294"/>
    </location>
</feature>
<evidence type="ECO:0000313" key="12">
    <source>
        <dbReference type="Proteomes" id="UP001253595"/>
    </source>
</evidence>
<dbReference type="GO" id="GO:0016740">
    <property type="term" value="F:transferase activity"/>
    <property type="evidence" value="ECO:0007669"/>
    <property type="project" value="UniProtKB-KW"/>
</dbReference>
<dbReference type="CDD" id="cd09159">
    <property type="entry name" value="PLDc_ybhO_like_2"/>
    <property type="match status" value="1"/>
</dbReference>
<organism evidence="11 12">
    <name type="scientific">Cellvibrio fibrivorans</name>
    <dbReference type="NCBI Taxonomy" id="126350"/>
    <lineage>
        <taxon>Bacteria</taxon>
        <taxon>Pseudomonadati</taxon>
        <taxon>Pseudomonadota</taxon>
        <taxon>Gammaproteobacteria</taxon>
        <taxon>Cellvibrionales</taxon>
        <taxon>Cellvibrionaceae</taxon>
        <taxon>Cellvibrio</taxon>
    </lineage>
</organism>
<dbReference type="InterPro" id="IPR025202">
    <property type="entry name" value="PLD-like_dom"/>
</dbReference>
<dbReference type="HAMAP" id="MF_01917">
    <property type="entry name" value="Cardiolipin_synth_ClsB"/>
    <property type="match status" value="1"/>
</dbReference>
<comment type="catalytic activity">
    <reaction evidence="9">
        <text>2 a 1,2-diacyl-sn-glycero-3-phospho-(1'-sn-glycerol) = a cardiolipin + glycerol</text>
        <dbReference type="Rhea" id="RHEA:31451"/>
        <dbReference type="ChEBI" id="CHEBI:17754"/>
        <dbReference type="ChEBI" id="CHEBI:62237"/>
        <dbReference type="ChEBI" id="CHEBI:64716"/>
    </reaction>
</comment>
<dbReference type="InterPro" id="IPR001736">
    <property type="entry name" value="PLipase_D/transphosphatidylase"/>
</dbReference>
<protein>
    <recommendedName>
        <fullName evidence="9">Cardiolipin synthase B</fullName>
        <shortName evidence="9">CL synthase</shortName>
        <ecNumber evidence="9">2.7.8.-</ecNumber>
    </recommendedName>
</protein>
<dbReference type="EC" id="2.7.8.-" evidence="9"/>
<keyword evidence="2 9" id="KW-0444">Lipid biosynthesis</keyword>
<dbReference type="PANTHER" id="PTHR21248:SF23">
    <property type="entry name" value="CARDIOLIPIN SYNTHASE B"/>
    <property type="match status" value="1"/>
</dbReference>
<evidence type="ECO:0000256" key="6">
    <source>
        <dbReference type="ARBA" id="ARBA00023136"/>
    </source>
</evidence>
<feature type="active site" evidence="9">
    <location>
        <position position="120"/>
    </location>
</feature>
<accession>A0ABU1V0H8</accession>
<evidence type="ECO:0000256" key="2">
    <source>
        <dbReference type="ARBA" id="ARBA00022516"/>
    </source>
</evidence>
<evidence type="ECO:0000256" key="5">
    <source>
        <dbReference type="ARBA" id="ARBA00023098"/>
    </source>
</evidence>
<evidence type="ECO:0000256" key="1">
    <source>
        <dbReference type="ARBA" id="ARBA00022475"/>
    </source>
</evidence>
<keyword evidence="7 9" id="KW-0594">Phospholipid biosynthesis</keyword>
<name>A0ABU1V0H8_9GAMM</name>
<evidence type="ECO:0000256" key="3">
    <source>
        <dbReference type="ARBA" id="ARBA00022679"/>
    </source>
</evidence>
<comment type="caution">
    <text evidence="11">The sequence shown here is derived from an EMBL/GenBank/DDBJ whole genome shotgun (WGS) entry which is preliminary data.</text>
</comment>
<keyword evidence="8 9" id="KW-1208">Phospholipid metabolism</keyword>
<feature type="domain" description="PLD phosphodiesterase" evidence="10">
    <location>
        <begin position="108"/>
        <end position="135"/>
    </location>
</feature>
<comment type="function">
    <text evidence="9">Catalyzes the phosphatidyl group transfer from one phosphatidylglycerol molecule to another to form cardiolipin (CL) (diphosphatidylglycerol) and glycerol.</text>
</comment>
<comment type="similarity">
    <text evidence="9">Belongs to the phospholipase D family. Cardiolipin synthase subfamily. ClsB sub-subfamily.</text>
</comment>
<keyword evidence="3 9" id="KW-0808">Transferase</keyword>
<dbReference type="CDD" id="cd09110">
    <property type="entry name" value="PLDc_CLS_1"/>
    <property type="match status" value="1"/>
</dbReference>
<evidence type="ECO:0000256" key="7">
    <source>
        <dbReference type="ARBA" id="ARBA00023209"/>
    </source>
</evidence>
<dbReference type="EMBL" id="JAVDVX010000005">
    <property type="protein sequence ID" value="MDR7090905.1"/>
    <property type="molecule type" value="Genomic_DNA"/>
</dbReference>
<feature type="active site" evidence="9">
    <location>
        <position position="292"/>
    </location>
</feature>
<gene>
    <name evidence="9" type="primary">clsB</name>
    <name evidence="11" type="ORF">J2X05_002931</name>
</gene>
<feature type="domain" description="PLD phosphodiesterase" evidence="10">
    <location>
        <begin position="287"/>
        <end position="314"/>
    </location>
</feature>
<dbReference type="RefSeq" id="WP_310073608.1">
    <property type="nucleotide sequence ID" value="NZ_JAVDVX010000005.1"/>
</dbReference>
<feature type="active site" evidence="9">
    <location>
        <position position="299"/>
    </location>
</feature>
<dbReference type="InterPro" id="IPR030872">
    <property type="entry name" value="Cardiolipin_synth_ClsB"/>
</dbReference>
<comment type="subcellular location">
    <subcellularLocation>
        <location evidence="9">Cell membrane</location>
        <topology evidence="9">Peripheral membrane protein</topology>
    </subcellularLocation>
</comment>
<keyword evidence="1 9" id="KW-1003">Cell membrane</keyword>
<proteinExistence type="inferred from homology"/>
<dbReference type="NCBIfam" id="NF008427">
    <property type="entry name" value="PRK11263.1"/>
    <property type="match status" value="1"/>
</dbReference>
<evidence type="ECO:0000313" key="11">
    <source>
        <dbReference type="EMBL" id="MDR7090905.1"/>
    </source>
</evidence>
<feature type="active site" evidence="9">
    <location>
        <position position="113"/>
    </location>
</feature>
<evidence type="ECO:0000259" key="10">
    <source>
        <dbReference type="PROSITE" id="PS50035"/>
    </source>
</evidence>
<keyword evidence="12" id="KW-1185">Reference proteome</keyword>
<evidence type="ECO:0000256" key="9">
    <source>
        <dbReference type="HAMAP-Rule" id="MF_01917"/>
    </source>
</evidence>
<dbReference type="Proteomes" id="UP001253595">
    <property type="component" value="Unassembled WGS sequence"/>
</dbReference>